<keyword evidence="4 11" id="KW-0812">Transmembrane</keyword>
<evidence type="ECO:0000259" key="12">
    <source>
        <dbReference type="Pfam" id="PF02714"/>
    </source>
</evidence>
<evidence type="ECO:0000256" key="9">
    <source>
        <dbReference type="ARBA" id="ARBA00023303"/>
    </source>
</evidence>
<dbReference type="PANTHER" id="PTHR13018:SF96">
    <property type="entry name" value="OS05G0393800 PROTEIN"/>
    <property type="match status" value="1"/>
</dbReference>
<gene>
    <name evidence="15" type="ORF">MIMGU_mgv1a022024mg</name>
</gene>
<feature type="domain" description="CSC1/OSCA1-like cytosolic" evidence="14">
    <location>
        <begin position="198"/>
        <end position="360"/>
    </location>
</feature>
<comment type="similarity">
    <text evidence="2">Belongs to the CSC1 (TC 1.A.17) family.</text>
</comment>
<evidence type="ECO:0000256" key="3">
    <source>
        <dbReference type="ARBA" id="ARBA00022448"/>
    </source>
</evidence>
<reference evidence="15 16" key="1">
    <citation type="journal article" date="2013" name="Proc. Natl. Acad. Sci. U.S.A.">
        <title>Fine-scale variation in meiotic recombination in Mimulus inferred from population shotgun sequencing.</title>
        <authorList>
            <person name="Hellsten U."/>
            <person name="Wright K.M."/>
            <person name="Jenkins J."/>
            <person name="Shu S."/>
            <person name="Yuan Y."/>
            <person name="Wessler S.R."/>
            <person name="Schmutz J."/>
            <person name="Willis J.H."/>
            <person name="Rokhsar D.S."/>
        </authorList>
    </citation>
    <scope>NUCLEOTIDE SEQUENCE [LARGE SCALE GENOMIC DNA]</scope>
    <source>
        <strain evidence="16">cv. DUN x IM62</strain>
    </source>
</reference>
<dbReference type="InterPro" id="IPR032880">
    <property type="entry name" value="CSC1/OSCA1-like_N"/>
</dbReference>
<evidence type="ECO:0000313" key="15">
    <source>
        <dbReference type="EMBL" id="EYU38139.1"/>
    </source>
</evidence>
<feature type="transmembrane region" description="Helical" evidence="11">
    <location>
        <begin position="570"/>
        <end position="597"/>
    </location>
</feature>
<dbReference type="Pfam" id="PF13967">
    <property type="entry name" value="RSN1_TM"/>
    <property type="match status" value="1"/>
</dbReference>
<dbReference type="Pfam" id="PF02714">
    <property type="entry name" value="RSN1_7TM"/>
    <property type="match status" value="1"/>
</dbReference>
<keyword evidence="16" id="KW-1185">Reference proteome</keyword>
<keyword evidence="5" id="KW-0106">Calcium</keyword>
<evidence type="ECO:0000256" key="10">
    <source>
        <dbReference type="SAM" id="MobiDB-lite"/>
    </source>
</evidence>
<evidence type="ECO:0008006" key="17">
    <source>
        <dbReference type="Google" id="ProtNLM"/>
    </source>
</evidence>
<comment type="subcellular location">
    <subcellularLocation>
        <location evidence="1">Membrane</location>
        <topology evidence="1">Multi-pass membrane protein</topology>
    </subcellularLocation>
</comment>
<organism evidence="15 16">
    <name type="scientific">Erythranthe guttata</name>
    <name type="common">Yellow monkey flower</name>
    <name type="synonym">Mimulus guttatus</name>
    <dbReference type="NCBI Taxonomy" id="4155"/>
    <lineage>
        <taxon>Eukaryota</taxon>
        <taxon>Viridiplantae</taxon>
        <taxon>Streptophyta</taxon>
        <taxon>Embryophyta</taxon>
        <taxon>Tracheophyta</taxon>
        <taxon>Spermatophyta</taxon>
        <taxon>Magnoliopsida</taxon>
        <taxon>eudicotyledons</taxon>
        <taxon>Gunneridae</taxon>
        <taxon>Pentapetalae</taxon>
        <taxon>asterids</taxon>
        <taxon>lamiids</taxon>
        <taxon>Lamiales</taxon>
        <taxon>Phrymaceae</taxon>
        <taxon>Erythranthe</taxon>
    </lineage>
</organism>
<feature type="transmembrane region" description="Helical" evidence="11">
    <location>
        <begin position="424"/>
        <end position="444"/>
    </location>
</feature>
<feature type="domain" description="CSC1/OSCA1-like 7TM region" evidence="12">
    <location>
        <begin position="371"/>
        <end position="643"/>
    </location>
</feature>
<feature type="transmembrane region" description="Helical" evidence="11">
    <location>
        <begin position="465"/>
        <end position="484"/>
    </location>
</feature>
<evidence type="ECO:0000256" key="1">
    <source>
        <dbReference type="ARBA" id="ARBA00004141"/>
    </source>
</evidence>
<evidence type="ECO:0000313" key="16">
    <source>
        <dbReference type="Proteomes" id="UP000030748"/>
    </source>
</evidence>
<evidence type="ECO:0000259" key="13">
    <source>
        <dbReference type="Pfam" id="PF13967"/>
    </source>
</evidence>
<dbReference type="InterPro" id="IPR003864">
    <property type="entry name" value="CSC1/OSCA1-like_7TM"/>
</dbReference>
<evidence type="ECO:0000259" key="14">
    <source>
        <dbReference type="Pfam" id="PF14703"/>
    </source>
</evidence>
<dbReference type="EMBL" id="KI630506">
    <property type="protein sequence ID" value="EYU38139.1"/>
    <property type="molecule type" value="Genomic_DNA"/>
</dbReference>
<feature type="transmembrane region" description="Helical" evidence="11">
    <location>
        <begin position="651"/>
        <end position="669"/>
    </location>
</feature>
<feature type="region of interest" description="Disordered" evidence="10">
    <location>
        <begin position="721"/>
        <end position="748"/>
    </location>
</feature>
<feature type="transmembrane region" description="Helical" evidence="11">
    <location>
        <begin position="373"/>
        <end position="392"/>
    </location>
</feature>
<keyword evidence="9" id="KW-0407">Ion channel</keyword>
<dbReference type="GO" id="GO:0005886">
    <property type="term" value="C:plasma membrane"/>
    <property type="evidence" value="ECO:0000318"/>
    <property type="project" value="GO_Central"/>
</dbReference>
<evidence type="ECO:0000256" key="6">
    <source>
        <dbReference type="ARBA" id="ARBA00022989"/>
    </source>
</evidence>
<accession>A0A022RDL4</accession>
<evidence type="ECO:0000256" key="5">
    <source>
        <dbReference type="ARBA" id="ARBA00022837"/>
    </source>
</evidence>
<sequence length="761" mass="87166">MASLQDIATSAYINLLSVLMFLLGFAFLRLQPINDRVYFPKWYLKGIRESPNKSGTLVKKFVNLDFKTYLFFWNWMPAALRMPESELIDHAGLDSVVYIRIYLLGLKIFVPIAILSFAVLVPLNCTGKTLDDIKDLTYSDIDKLSISNIPSGSFRLSAHIIMAYVFTFWTCYILYKEYEIISDKRLEFIASENRRPDQFTVLVRNIPPESDESVSEHVEHFFSVNHPEHYLTHQVVYNANKLAKLVKELKSWQNWLSYYETRFERNPKKRPRTKTGLWGLFGRSVDAIEYHKTEIEKIIQEEIDEREKVISDPKSIVPAAFVSFKSRWGAAVCAQTQQSRNPTLWLTEWAPEPCDVYWDNLAMPYVQLTVKQLIIAVTMFFLTFFFMIPIAFVQSLASIEGIQKVLVFLRPLIRMKRVKSVVQGFLPGIALKMFTASLPTILVQMSKMEGHTCHSALDRRTAGKYHLFVLVNVFLGSIITGAAFDQLYAFLNEAPSSIPKTVGVAIPMKATFFITYIMVDGWAGIAAEIIRVVPLIKFHFKNTFFVKTKQDKEEAMDPGSLSFATTEPRIQLYFLLGLVYSVATPIILPFILVFFAFSYTVYRHQIINVYDQNYESGGRFWPDVHRRIIISLIISQVLLMGLLSTKNAAKSTPLLLVLALFTIWFHIFCKGRFESAFVKFPLQEAMKKDTTERAKEPKLDLKAYLRDAYVHPALKGAEIERPAAVDEEEKNPLVSTKRRTSKSSSGSFGAEDAIEELLSYL</sequence>
<keyword evidence="8 11" id="KW-0472">Membrane</keyword>
<feature type="transmembrane region" description="Helical" evidence="11">
    <location>
        <begin position="628"/>
        <end position="645"/>
    </location>
</feature>
<keyword evidence="6 11" id="KW-1133">Transmembrane helix</keyword>
<feature type="transmembrane region" description="Helical" evidence="11">
    <location>
        <begin position="156"/>
        <end position="175"/>
    </location>
</feature>
<feature type="transmembrane region" description="Helical" evidence="11">
    <location>
        <begin position="101"/>
        <end position="121"/>
    </location>
</feature>
<proteinExistence type="inferred from homology"/>
<dbReference type="PhylomeDB" id="A0A022RDL4"/>
<dbReference type="InterPro" id="IPR027815">
    <property type="entry name" value="CSC1/OSCA1-like_cyt"/>
</dbReference>
<keyword evidence="3" id="KW-0813">Transport</keyword>
<keyword evidence="7" id="KW-0406">Ion transport</keyword>
<protein>
    <recommendedName>
        <fullName evidence="17">CSC1/OSCA1-like 7TM region domain-containing protein</fullName>
    </recommendedName>
</protein>
<feature type="transmembrane region" description="Helical" evidence="11">
    <location>
        <begin position="12"/>
        <end position="30"/>
    </location>
</feature>
<name>A0A022RDL4_ERYGU</name>
<evidence type="ECO:0000256" key="4">
    <source>
        <dbReference type="ARBA" id="ARBA00022692"/>
    </source>
</evidence>
<dbReference type="AlphaFoldDB" id="A0A022RDL4"/>
<dbReference type="InterPro" id="IPR045122">
    <property type="entry name" value="Csc1-like"/>
</dbReference>
<feature type="domain" description="CSC1/OSCA1-like N-terminal transmembrane" evidence="13">
    <location>
        <begin position="7"/>
        <end position="177"/>
    </location>
</feature>
<evidence type="ECO:0000256" key="8">
    <source>
        <dbReference type="ARBA" id="ARBA00023136"/>
    </source>
</evidence>
<evidence type="ECO:0000256" key="7">
    <source>
        <dbReference type="ARBA" id="ARBA00023065"/>
    </source>
</evidence>
<evidence type="ECO:0000256" key="11">
    <source>
        <dbReference type="SAM" id="Phobius"/>
    </source>
</evidence>
<dbReference type="PANTHER" id="PTHR13018">
    <property type="entry name" value="PROBABLE MEMBRANE PROTEIN DUF221-RELATED"/>
    <property type="match status" value="1"/>
</dbReference>
<evidence type="ECO:0000256" key="2">
    <source>
        <dbReference type="ARBA" id="ARBA00007779"/>
    </source>
</evidence>
<dbReference type="Proteomes" id="UP000030748">
    <property type="component" value="Unassembled WGS sequence"/>
</dbReference>
<dbReference type="eggNOG" id="KOG1134">
    <property type="taxonomic scope" value="Eukaryota"/>
</dbReference>
<dbReference type="GO" id="GO:0005227">
    <property type="term" value="F:calcium-activated cation channel activity"/>
    <property type="evidence" value="ECO:0000318"/>
    <property type="project" value="GO_Central"/>
</dbReference>
<dbReference type="Pfam" id="PF14703">
    <property type="entry name" value="PHM7_cyt"/>
    <property type="match status" value="1"/>
</dbReference>